<evidence type="ECO:0000313" key="3">
    <source>
        <dbReference type="EMBL" id="KAF7289229.1"/>
    </source>
</evidence>
<feature type="compositionally biased region" description="Polar residues" evidence="1">
    <location>
        <begin position="374"/>
        <end position="395"/>
    </location>
</feature>
<gene>
    <name evidence="3" type="ORF">MIND_01384300</name>
</gene>
<evidence type="ECO:0000259" key="2">
    <source>
        <dbReference type="Pfam" id="PF10360"/>
    </source>
</evidence>
<feature type="region of interest" description="Disordered" evidence="1">
    <location>
        <begin position="374"/>
        <end position="505"/>
    </location>
</feature>
<proteinExistence type="predicted"/>
<sequence length="535" mass="58060">MSAAPLPPRVNTQTKVLDTAHGRILCIADIRGRLSALNDLARDANAQAIVHTGDFGFFEAPSLERINDRTLRHLTMYSPLISTSQRTHLLAPDNPPAVIRQTVNISLLSEFPVLLSGQIKLQIPVFTVWGACEDVQVLEKFRSGAYAIDNLHVLDEATTRCLDLGGVKLRLLGLGGALVPHKMFDNGDGHATIAGGQGTMWTTALQIGELVDTAQRVFDPTETRLLVTHASPGREGIMAQLALVVKADLTISAGLHFRYATSYNEFSVQGDFEAFRTKLTQGKEAFDKVWESVKTQVDAVIDENQRVLLDKALHVLDRVPTAGSADEPAWKNCWNWNLCDAAYGSLILDVKEGRVSAELKSQGFNYAYRRTATASVTTPNSQTSALPAASKSSTPVPVAQLSSAAAADASKDNSSSSTPATKPNGLTPAEKAEREKQKKKDKKERKDKERAEKAQAEKDKTENGDASTSTPAAAKSPEPEDVKSPITDGGARTPKTNRPPRNPWTIFMKWPTAVALTDADIKEFFGEAKDGDHQN</sequence>
<dbReference type="GeneID" id="59352775"/>
<evidence type="ECO:0000256" key="1">
    <source>
        <dbReference type="SAM" id="MobiDB-lite"/>
    </source>
</evidence>
<dbReference type="AlphaFoldDB" id="A0A8H6VPT4"/>
<dbReference type="Pfam" id="PF10360">
    <property type="entry name" value="DUF2433"/>
    <property type="match status" value="1"/>
</dbReference>
<dbReference type="InterPro" id="IPR052743">
    <property type="entry name" value="Glutaminase_GtaA"/>
</dbReference>
<organism evidence="3 4">
    <name type="scientific">Mycena indigotica</name>
    <dbReference type="NCBI Taxonomy" id="2126181"/>
    <lineage>
        <taxon>Eukaryota</taxon>
        <taxon>Fungi</taxon>
        <taxon>Dikarya</taxon>
        <taxon>Basidiomycota</taxon>
        <taxon>Agaricomycotina</taxon>
        <taxon>Agaricomycetes</taxon>
        <taxon>Agaricomycetidae</taxon>
        <taxon>Agaricales</taxon>
        <taxon>Marasmiineae</taxon>
        <taxon>Mycenaceae</taxon>
        <taxon>Mycena</taxon>
    </lineage>
</organism>
<dbReference type="InterPro" id="IPR018829">
    <property type="entry name" value="DUF2433"/>
</dbReference>
<evidence type="ECO:0000313" key="4">
    <source>
        <dbReference type="Proteomes" id="UP000636479"/>
    </source>
</evidence>
<reference evidence="3" key="1">
    <citation type="submission" date="2020-05" db="EMBL/GenBank/DDBJ databases">
        <title>Mycena genomes resolve the evolution of fungal bioluminescence.</title>
        <authorList>
            <person name="Tsai I.J."/>
        </authorList>
    </citation>
    <scope>NUCLEOTIDE SEQUENCE</scope>
    <source>
        <strain evidence="3">171206Taipei</strain>
    </source>
</reference>
<feature type="domain" description="DUF2433" evidence="2">
    <location>
        <begin position="259"/>
        <end position="369"/>
    </location>
</feature>
<dbReference type="PANTHER" id="PTHR31987">
    <property type="entry name" value="GLUTAMINASE A-RELATED"/>
    <property type="match status" value="1"/>
</dbReference>
<feature type="compositionally biased region" description="Low complexity" evidence="1">
    <location>
        <begin position="399"/>
        <end position="420"/>
    </location>
</feature>
<dbReference type="PANTHER" id="PTHR31987:SF11">
    <property type="entry name" value="DUF2433 DOMAIN-CONTAINING PROTEIN"/>
    <property type="match status" value="1"/>
</dbReference>
<keyword evidence="4" id="KW-1185">Reference proteome</keyword>
<dbReference type="InterPro" id="IPR029052">
    <property type="entry name" value="Metallo-depent_PP-like"/>
</dbReference>
<comment type="caution">
    <text evidence="3">The sequence shown here is derived from an EMBL/GenBank/DDBJ whole genome shotgun (WGS) entry which is preliminary data.</text>
</comment>
<dbReference type="Proteomes" id="UP000636479">
    <property type="component" value="Unassembled WGS sequence"/>
</dbReference>
<dbReference type="EMBL" id="JACAZF010000017">
    <property type="protein sequence ID" value="KAF7289229.1"/>
    <property type="molecule type" value="Genomic_DNA"/>
</dbReference>
<feature type="compositionally biased region" description="Low complexity" evidence="1">
    <location>
        <begin position="466"/>
        <end position="476"/>
    </location>
</feature>
<protein>
    <submittedName>
        <fullName evidence="3">DUF2433 domain-containing protein</fullName>
    </submittedName>
</protein>
<dbReference type="RefSeq" id="XP_037213260.1">
    <property type="nucleotide sequence ID" value="XM_037370259.1"/>
</dbReference>
<accession>A0A8H6VPT4</accession>
<dbReference type="OrthoDB" id="3918848at2759"/>
<feature type="compositionally biased region" description="Basic and acidic residues" evidence="1">
    <location>
        <begin position="430"/>
        <end position="463"/>
    </location>
</feature>
<name>A0A8H6VPT4_9AGAR</name>
<dbReference type="SUPFAM" id="SSF56300">
    <property type="entry name" value="Metallo-dependent phosphatases"/>
    <property type="match status" value="1"/>
</dbReference>